<organism evidence="6 7">
    <name type="scientific">Pirellulimonas nuda</name>
    <dbReference type="NCBI Taxonomy" id="2528009"/>
    <lineage>
        <taxon>Bacteria</taxon>
        <taxon>Pseudomonadati</taxon>
        <taxon>Planctomycetota</taxon>
        <taxon>Planctomycetia</taxon>
        <taxon>Pirellulales</taxon>
        <taxon>Lacipirellulaceae</taxon>
        <taxon>Pirellulimonas</taxon>
    </lineage>
</organism>
<keyword evidence="7" id="KW-1185">Reference proteome</keyword>
<dbReference type="KEGG" id="pnd:Pla175_50150"/>
<dbReference type="AlphaFoldDB" id="A0A518DJD2"/>
<dbReference type="Pfam" id="PF01784">
    <property type="entry name" value="DUF34_NIF3"/>
    <property type="match status" value="1"/>
</dbReference>
<comment type="similarity">
    <text evidence="1">Belongs to the GTP cyclohydrolase I type 2/NIF3 family.</text>
</comment>
<reference evidence="6 7" key="1">
    <citation type="submission" date="2019-02" db="EMBL/GenBank/DDBJ databases">
        <title>Deep-cultivation of Planctomycetes and their phenomic and genomic characterization uncovers novel biology.</title>
        <authorList>
            <person name="Wiegand S."/>
            <person name="Jogler M."/>
            <person name="Boedeker C."/>
            <person name="Pinto D."/>
            <person name="Vollmers J."/>
            <person name="Rivas-Marin E."/>
            <person name="Kohn T."/>
            <person name="Peeters S.H."/>
            <person name="Heuer A."/>
            <person name="Rast P."/>
            <person name="Oberbeckmann S."/>
            <person name="Bunk B."/>
            <person name="Jeske O."/>
            <person name="Meyerdierks A."/>
            <person name="Storesund J.E."/>
            <person name="Kallscheuer N."/>
            <person name="Luecker S."/>
            <person name="Lage O.M."/>
            <person name="Pohl T."/>
            <person name="Merkel B.J."/>
            <person name="Hornburger P."/>
            <person name="Mueller R.-W."/>
            <person name="Bruemmer F."/>
            <person name="Labrenz M."/>
            <person name="Spormann A.M."/>
            <person name="Op den Camp H."/>
            <person name="Overmann J."/>
            <person name="Amann R."/>
            <person name="Jetten M.S.M."/>
            <person name="Mascher T."/>
            <person name="Medema M.H."/>
            <person name="Devos D.P."/>
            <person name="Kaster A.-K."/>
            <person name="Ovreas L."/>
            <person name="Rohde M."/>
            <person name="Galperin M.Y."/>
            <person name="Jogler C."/>
        </authorList>
    </citation>
    <scope>NUCLEOTIDE SEQUENCE [LARGE SCALE GENOMIC DNA]</scope>
    <source>
        <strain evidence="6 7">Pla175</strain>
    </source>
</reference>
<accession>A0A518DJD2</accession>
<dbReference type="GO" id="GO:0005737">
    <property type="term" value="C:cytoplasm"/>
    <property type="evidence" value="ECO:0007669"/>
    <property type="project" value="TreeGrafter"/>
</dbReference>
<dbReference type="Gene3D" id="3.40.1390.30">
    <property type="entry name" value="NIF3 (NGG1p interacting factor 3)-like"/>
    <property type="match status" value="2"/>
</dbReference>
<dbReference type="SUPFAM" id="SSF102705">
    <property type="entry name" value="NIF3 (NGG1p interacting factor 3)-like"/>
    <property type="match status" value="1"/>
</dbReference>
<proteinExistence type="inferred from homology"/>
<feature type="binding site" evidence="5">
    <location>
        <position position="222"/>
    </location>
    <ligand>
        <name>a divalent metal cation</name>
        <dbReference type="ChEBI" id="CHEBI:60240"/>
        <label>1</label>
    </ligand>
</feature>
<feature type="binding site" evidence="5">
    <location>
        <position position="66"/>
    </location>
    <ligand>
        <name>a divalent metal cation</name>
        <dbReference type="ChEBI" id="CHEBI:60240"/>
        <label>1</label>
    </ligand>
</feature>
<dbReference type="InterPro" id="IPR036069">
    <property type="entry name" value="DUF34/NIF3_sf"/>
</dbReference>
<keyword evidence="4 5" id="KW-0479">Metal-binding</keyword>
<evidence type="ECO:0000313" key="6">
    <source>
        <dbReference type="EMBL" id="QDU91585.1"/>
    </source>
</evidence>
<evidence type="ECO:0000256" key="5">
    <source>
        <dbReference type="PIRSR" id="PIRSR602678-1"/>
    </source>
</evidence>
<dbReference type="OrthoDB" id="9792792at2"/>
<dbReference type="GO" id="GO:0016787">
    <property type="term" value="F:hydrolase activity"/>
    <property type="evidence" value="ECO:0007669"/>
    <property type="project" value="UniProtKB-KW"/>
</dbReference>
<evidence type="ECO:0000256" key="4">
    <source>
        <dbReference type="ARBA" id="ARBA00022723"/>
    </source>
</evidence>
<sequence>MTTVRQLCQSLEGAAPLALAEPWDNVGLLLGARDAPVERVMTCLTVTPATAAEAVRERAQLVVSHHPLPFRPLKTIVDDAPPGRLVLSLAAAGVAVYSAHTAYDSAVGGVNDQIADGLNLTDVLPLLESDAGVGSGRIGVCVEDSFAELCLAAARFFGIASLRTVGAGQDAVDRVAIACGSGGSLLEGAIAAGASAMVTGEMTFHDCLAAEAAGVGVVLLGHYASERFAMQSLAARLAAAHPELTVWASRDERDPLAAFTAS</sequence>
<dbReference type="RefSeq" id="WP_145291753.1">
    <property type="nucleotide sequence ID" value="NZ_CP036291.1"/>
</dbReference>
<dbReference type="EMBL" id="CP036291">
    <property type="protein sequence ID" value="QDU91585.1"/>
    <property type="molecule type" value="Genomic_DNA"/>
</dbReference>
<dbReference type="NCBIfam" id="TIGR00486">
    <property type="entry name" value="YbgI_SA1388"/>
    <property type="match status" value="1"/>
</dbReference>
<evidence type="ECO:0000256" key="1">
    <source>
        <dbReference type="ARBA" id="ARBA00006964"/>
    </source>
</evidence>
<evidence type="ECO:0000256" key="3">
    <source>
        <dbReference type="ARBA" id="ARBA00022112"/>
    </source>
</evidence>
<feature type="binding site" evidence="5">
    <location>
        <position position="226"/>
    </location>
    <ligand>
        <name>a divalent metal cation</name>
        <dbReference type="ChEBI" id="CHEBI:60240"/>
        <label>1</label>
    </ligand>
</feature>
<dbReference type="PANTHER" id="PTHR13799:SF14">
    <property type="entry name" value="GTP CYCLOHYDROLASE 1 TYPE 2 HOMOLOG"/>
    <property type="match status" value="1"/>
</dbReference>
<dbReference type="GO" id="GO:0046872">
    <property type="term" value="F:metal ion binding"/>
    <property type="evidence" value="ECO:0007669"/>
    <property type="project" value="UniProtKB-KW"/>
</dbReference>
<evidence type="ECO:0000256" key="2">
    <source>
        <dbReference type="ARBA" id="ARBA00011643"/>
    </source>
</evidence>
<comment type="subunit">
    <text evidence="2">Homohexamer.</text>
</comment>
<dbReference type="PANTHER" id="PTHR13799">
    <property type="entry name" value="NGG1 INTERACTING FACTOR 3"/>
    <property type="match status" value="1"/>
</dbReference>
<dbReference type="FunFam" id="3.40.1390.30:FF:000001">
    <property type="entry name" value="GTP cyclohydrolase 1 type 2"/>
    <property type="match status" value="1"/>
</dbReference>
<evidence type="ECO:0000313" key="7">
    <source>
        <dbReference type="Proteomes" id="UP000317429"/>
    </source>
</evidence>
<gene>
    <name evidence="6" type="ORF">Pla175_50150</name>
</gene>
<name>A0A518DJD2_9BACT</name>
<feature type="binding site" evidence="5">
    <location>
        <position position="65"/>
    </location>
    <ligand>
        <name>a divalent metal cation</name>
        <dbReference type="ChEBI" id="CHEBI:60240"/>
        <label>1</label>
    </ligand>
</feature>
<keyword evidence="6" id="KW-0378">Hydrolase</keyword>
<dbReference type="InterPro" id="IPR002678">
    <property type="entry name" value="DUF34/NIF3"/>
</dbReference>
<feature type="binding site" evidence="5">
    <location>
        <position position="104"/>
    </location>
    <ligand>
        <name>a divalent metal cation</name>
        <dbReference type="ChEBI" id="CHEBI:60240"/>
        <label>1</label>
    </ligand>
</feature>
<dbReference type="Proteomes" id="UP000317429">
    <property type="component" value="Chromosome"/>
</dbReference>
<protein>
    <recommendedName>
        <fullName evidence="3">GTP cyclohydrolase 1 type 2 homolog</fullName>
    </recommendedName>
</protein>